<feature type="signal peptide" evidence="1">
    <location>
        <begin position="1"/>
        <end position="20"/>
    </location>
</feature>
<evidence type="ECO:0000313" key="3">
    <source>
        <dbReference type="EMBL" id="RKP14352.1"/>
    </source>
</evidence>
<dbReference type="OrthoDB" id="5713459at2759"/>
<dbReference type="AlphaFoldDB" id="A0A4P9Y6E7"/>
<evidence type="ECO:0000313" key="2">
    <source>
        <dbReference type="EMBL" id="RKP14347.1"/>
    </source>
</evidence>
<dbReference type="EMBL" id="KZ987847">
    <property type="protein sequence ID" value="RKP14347.1"/>
    <property type="molecule type" value="Genomic_DNA"/>
</dbReference>
<proteinExistence type="predicted"/>
<keyword evidence="1" id="KW-0732">Signal</keyword>
<accession>A0A4P9Y6E7</accession>
<dbReference type="Proteomes" id="UP000267251">
    <property type="component" value="Unassembled WGS sequence"/>
</dbReference>
<sequence>MKVAATALIILSLTLGMVIAIPAVPVHTGSRPTLASPMPHTMAPANSTDSPKVTFITDSINGTDDAASNVANGMKGGVTSDVGDIAAGLNGPGEIVAPRVTKLIDDLIAGIAKFIVNSPFVTNPLAQSVITMLLYSTSNVPIIGPILQRIDILGGFGIPHVPRNLDSNGKPILPQVVRLTHADDVVALLENVLRTLQDIGNGKGSLQFSDIFSIITSTVIVTNEIIRISLNVPEDSIFVRVLQIVNDAVNRIHSLITNNRSARVLLPSEAHRSNFSNAIEKADISVFDNDHIFFSFHLDMSALIYGFRWLAILSSGEGRMAMVHDRCRCIVELQDPI</sequence>
<reference evidence="4" key="1">
    <citation type="journal article" date="2018" name="Nat. Microbiol.">
        <title>Leveraging single-cell genomics to expand the fungal tree of life.</title>
        <authorList>
            <person name="Ahrendt S.R."/>
            <person name="Quandt C.A."/>
            <person name="Ciobanu D."/>
            <person name="Clum A."/>
            <person name="Salamov A."/>
            <person name="Andreopoulos B."/>
            <person name="Cheng J.F."/>
            <person name="Woyke T."/>
            <person name="Pelin A."/>
            <person name="Henrissat B."/>
            <person name="Reynolds N.K."/>
            <person name="Benny G.L."/>
            <person name="Smith M.E."/>
            <person name="James T.Y."/>
            <person name="Grigoriev I.V."/>
        </authorList>
    </citation>
    <scope>NUCLEOTIDE SEQUENCE [LARGE SCALE GENOMIC DNA]</scope>
</reference>
<evidence type="ECO:0000256" key="1">
    <source>
        <dbReference type="SAM" id="SignalP"/>
    </source>
</evidence>
<reference evidence="3" key="2">
    <citation type="submission" date="2018-06" db="EMBL/GenBank/DDBJ databases">
        <title>Leveraging single-cell genomics to expand the Fungal Tree of Life.</title>
        <authorList>
            <consortium name="DOE Joint Genome Institute"/>
            <person name="Ahrendt S.R."/>
            <person name="Quandt C.A."/>
            <person name="Ciobanu D."/>
            <person name="Clum A."/>
            <person name="Salamov A."/>
            <person name="Andreopoulos B."/>
            <person name="Cheng J.-F."/>
            <person name="Woyke T."/>
            <person name="Pelin A."/>
            <person name="Henrissat B."/>
            <person name="Reynolds N."/>
            <person name="Benny G.L."/>
            <person name="Smith M.E."/>
            <person name="James T.Y."/>
            <person name="Grigoriev I.V."/>
        </authorList>
    </citation>
    <scope>NUCLEOTIDE SEQUENCE</scope>
    <source>
        <strain evidence="3">RSA 2659</strain>
    </source>
</reference>
<dbReference type="EMBL" id="KZ987847">
    <property type="protein sequence ID" value="RKP14352.1"/>
    <property type="molecule type" value="Genomic_DNA"/>
</dbReference>
<gene>
    <name evidence="2" type="ORF">BJ684DRAFT_15311</name>
    <name evidence="3" type="ORF">BJ684DRAFT_15316</name>
</gene>
<feature type="chain" id="PRO_5036356816" evidence="1">
    <location>
        <begin position="21"/>
        <end position="337"/>
    </location>
</feature>
<protein>
    <submittedName>
        <fullName evidence="3">Uncharacterized protein</fullName>
    </submittedName>
</protein>
<organism evidence="3 4">
    <name type="scientific">Piptocephalis cylindrospora</name>
    <dbReference type="NCBI Taxonomy" id="1907219"/>
    <lineage>
        <taxon>Eukaryota</taxon>
        <taxon>Fungi</taxon>
        <taxon>Fungi incertae sedis</taxon>
        <taxon>Zoopagomycota</taxon>
        <taxon>Zoopagomycotina</taxon>
        <taxon>Zoopagomycetes</taxon>
        <taxon>Zoopagales</taxon>
        <taxon>Piptocephalidaceae</taxon>
        <taxon>Piptocephalis</taxon>
    </lineage>
</organism>
<evidence type="ECO:0000313" key="4">
    <source>
        <dbReference type="Proteomes" id="UP000267251"/>
    </source>
</evidence>
<keyword evidence="4" id="KW-1185">Reference proteome</keyword>
<name>A0A4P9Y6E7_9FUNG</name>